<keyword evidence="6" id="KW-0472">Membrane</keyword>
<accession>A0A7H1MK98</accession>
<dbReference type="InterPro" id="IPR042094">
    <property type="entry name" value="T2SS_GspF_sf"/>
</dbReference>
<feature type="domain" description="Type II secretion system protein GspF" evidence="7">
    <location>
        <begin position="200"/>
        <end position="322"/>
    </location>
</feature>
<comment type="similarity">
    <text evidence="2">Belongs to the GSP F family.</text>
</comment>
<dbReference type="Gene3D" id="1.20.81.30">
    <property type="entry name" value="Type II secretion system (T2SS), domain F"/>
    <property type="match status" value="2"/>
</dbReference>
<gene>
    <name evidence="8" type="ORF">FY536_00720</name>
</gene>
<dbReference type="Pfam" id="PF00482">
    <property type="entry name" value="T2SSF"/>
    <property type="match status" value="2"/>
</dbReference>
<dbReference type="Proteomes" id="UP000516446">
    <property type="component" value="Chromosome"/>
</dbReference>
<evidence type="ECO:0000313" key="8">
    <source>
        <dbReference type="EMBL" id="QNT63884.1"/>
    </source>
</evidence>
<evidence type="ECO:0000256" key="3">
    <source>
        <dbReference type="ARBA" id="ARBA00022475"/>
    </source>
</evidence>
<dbReference type="EMBL" id="CP043431">
    <property type="protein sequence ID" value="QNT63884.1"/>
    <property type="molecule type" value="Genomic_DNA"/>
</dbReference>
<dbReference type="InterPro" id="IPR003004">
    <property type="entry name" value="GspF/PilC"/>
</dbReference>
<dbReference type="OMA" id="QTERPLM"/>
<evidence type="ECO:0000313" key="9">
    <source>
        <dbReference type="Proteomes" id="UP000516446"/>
    </source>
</evidence>
<dbReference type="PANTHER" id="PTHR30012">
    <property type="entry name" value="GENERAL SECRETION PATHWAY PROTEIN"/>
    <property type="match status" value="1"/>
</dbReference>
<dbReference type="AlphaFoldDB" id="A0A7H1MK98"/>
<reference evidence="8 9" key="1">
    <citation type="submission" date="2019-08" db="EMBL/GenBank/DDBJ databases">
        <authorList>
            <person name="Chang H.C."/>
            <person name="Mun S.Y."/>
        </authorList>
    </citation>
    <scope>NUCLEOTIDE SEQUENCE [LARGE SCALE GENOMIC DNA]</scope>
    <source>
        <strain evidence="8 9">SK</strain>
    </source>
</reference>
<evidence type="ECO:0000256" key="6">
    <source>
        <dbReference type="ARBA" id="ARBA00023136"/>
    </source>
</evidence>
<keyword evidence="9" id="KW-1185">Reference proteome</keyword>
<feature type="domain" description="Type II secretion system protein GspF" evidence="7">
    <location>
        <begin position="16"/>
        <end position="132"/>
    </location>
</feature>
<comment type="subcellular location">
    <subcellularLocation>
        <location evidence="1">Cell membrane</location>
        <topology evidence="1">Multi-pass membrane protein</topology>
    </subcellularLocation>
</comment>
<protein>
    <submittedName>
        <fullName evidence="8">Type II secretory pathway protein</fullName>
    </submittedName>
</protein>
<dbReference type="GO" id="GO:0005886">
    <property type="term" value="C:plasma membrane"/>
    <property type="evidence" value="ECO:0007669"/>
    <property type="project" value="UniProtKB-SubCell"/>
</dbReference>
<dbReference type="PANTHER" id="PTHR30012:SF0">
    <property type="entry name" value="TYPE II SECRETION SYSTEM PROTEIN F-RELATED"/>
    <property type="match status" value="1"/>
</dbReference>
<proteinExistence type="inferred from homology"/>
<evidence type="ECO:0000256" key="5">
    <source>
        <dbReference type="ARBA" id="ARBA00022989"/>
    </source>
</evidence>
<name>A0A7H1MK98_9LACO</name>
<sequence length="333" mass="38360">MGFKRSQWSRHDQVQFFEVLGDLLNSGYSLQDALNSIQMLQPKNRNILESVLLDMRQGTSFELAIKSYMPIRINFQLSFIQLHGNMRVVVQEIGKQEYIHFIHQQKIKMLLLYPGILLLLVTLLGIGLVLFFSNDIWSNNSNTLLNSPELLGMGLVLILIIIIIILMKNVFRKTILNYWYLYSKIPLLNKILNLLISYYFLFHMGILLKSGVSLATVITRINRVRTVPFIEMLGSEMQKHLLQGEDLVTALKEMPFLPIEAECLFKTGKSQATIGCDFIRLALLKKEQLDRLMERVLLLIQPICFGIIGCLIIALYLKFLLPIYSNMGDFNGW</sequence>
<evidence type="ECO:0000256" key="4">
    <source>
        <dbReference type="ARBA" id="ARBA00022692"/>
    </source>
</evidence>
<dbReference type="InterPro" id="IPR018076">
    <property type="entry name" value="T2SS_GspF_dom"/>
</dbReference>
<keyword evidence="3" id="KW-1003">Cell membrane</keyword>
<evidence type="ECO:0000259" key="7">
    <source>
        <dbReference type="Pfam" id="PF00482"/>
    </source>
</evidence>
<dbReference type="RefSeq" id="WP_006845533.1">
    <property type="nucleotide sequence ID" value="NZ_CP026847.1"/>
</dbReference>
<keyword evidence="4" id="KW-0812">Transmembrane</keyword>
<keyword evidence="5" id="KW-1133">Transmembrane helix</keyword>
<organism evidence="8 9">
    <name type="scientific">Weissella koreensis</name>
    <dbReference type="NCBI Taxonomy" id="165096"/>
    <lineage>
        <taxon>Bacteria</taxon>
        <taxon>Bacillati</taxon>
        <taxon>Bacillota</taxon>
        <taxon>Bacilli</taxon>
        <taxon>Lactobacillales</taxon>
        <taxon>Lactobacillaceae</taxon>
        <taxon>Weissella</taxon>
    </lineage>
</organism>
<evidence type="ECO:0000256" key="1">
    <source>
        <dbReference type="ARBA" id="ARBA00004651"/>
    </source>
</evidence>
<evidence type="ECO:0000256" key="2">
    <source>
        <dbReference type="ARBA" id="ARBA00005745"/>
    </source>
</evidence>